<accession>A0A147EVU1</accession>
<keyword evidence="1" id="KW-0472">Membrane</keyword>
<keyword evidence="1" id="KW-0812">Transmembrane</keyword>
<evidence type="ECO:0000313" key="2">
    <source>
        <dbReference type="EMBL" id="KTR93672.1"/>
    </source>
</evidence>
<keyword evidence="1" id="KW-1133">Transmembrane helix</keyword>
<reference evidence="2 3" key="1">
    <citation type="journal article" date="2016" name="Front. Microbiol.">
        <title>Genomic Resource of Rice Seed Associated Bacteria.</title>
        <authorList>
            <person name="Midha S."/>
            <person name="Bansal K."/>
            <person name="Sharma S."/>
            <person name="Kumar N."/>
            <person name="Patil P.P."/>
            <person name="Chaudhry V."/>
            <person name="Patil P.B."/>
        </authorList>
    </citation>
    <scope>NUCLEOTIDE SEQUENCE [LARGE SCALE GENOMIC DNA]</scope>
    <source>
        <strain evidence="2 3">NS220</strain>
    </source>
</reference>
<feature type="transmembrane region" description="Helical" evidence="1">
    <location>
        <begin position="98"/>
        <end position="122"/>
    </location>
</feature>
<evidence type="ECO:0000313" key="3">
    <source>
        <dbReference type="Proteomes" id="UP000075025"/>
    </source>
</evidence>
<organism evidence="2 3">
    <name type="scientific">Microbacterium testaceum</name>
    <name type="common">Aureobacterium testaceum</name>
    <name type="synonym">Brevibacterium testaceum</name>
    <dbReference type="NCBI Taxonomy" id="2033"/>
    <lineage>
        <taxon>Bacteria</taxon>
        <taxon>Bacillati</taxon>
        <taxon>Actinomycetota</taxon>
        <taxon>Actinomycetes</taxon>
        <taxon>Micrococcales</taxon>
        <taxon>Microbacteriaceae</taxon>
        <taxon>Microbacterium</taxon>
    </lineage>
</organism>
<evidence type="ECO:0000256" key="1">
    <source>
        <dbReference type="SAM" id="Phobius"/>
    </source>
</evidence>
<dbReference type="AlphaFoldDB" id="A0A147EVU1"/>
<dbReference type="PATRIC" id="fig|2033.6.peg.3581"/>
<dbReference type="InterPro" id="IPR046231">
    <property type="entry name" value="DUF6264"/>
</dbReference>
<gene>
    <name evidence="2" type="ORF">NS220_11695</name>
</gene>
<dbReference type="Proteomes" id="UP000075025">
    <property type="component" value="Unassembled WGS sequence"/>
</dbReference>
<protein>
    <submittedName>
        <fullName evidence="2">Uncharacterized protein</fullName>
    </submittedName>
</protein>
<dbReference type="EMBL" id="LDRT01000077">
    <property type="protein sequence ID" value="KTR93672.1"/>
    <property type="molecule type" value="Genomic_DNA"/>
</dbReference>
<dbReference type="Pfam" id="PF19779">
    <property type="entry name" value="DUF6264"/>
    <property type="match status" value="1"/>
</dbReference>
<comment type="caution">
    <text evidence="2">The sequence shown here is derived from an EMBL/GenBank/DDBJ whole genome shotgun (WGS) entry which is preliminary data.</text>
</comment>
<proteinExistence type="predicted"/>
<feature type="transmembrane region" description="Helical" evidence="1">
    <location>
        <begin position="21"/>
        <end position="48"/>
    </location>
</feature>
<sequence>MPPESFRTLRPEPVRQPARTWDVVLTIVFLVLSPLATLAASYAGLFLAFAADACGSQNCNTDLMNLGLWSAVIAPWVVFLIAVVVAIVLLVKRRLAFWVPLAGMALMTALWFVSAAIVSLGVSAS</sequence>
<name>A0A147EVU1_MICTE</name>
<feature type="transmembrane region" description="Helical" evidence="1">
    <location>
        <begin position="68"/>
        <end position="91"/>
    </location>
</feature>